<comment type="caution">
    <text evidence="1">The sequence shown here is derived from an EMBL/GenBank/DDBJ whole genome shotgun (WGS) entry which is preliminary data.</text>
</comment>
<dbReference type="Proteomes" id="UP001358586">
    <property type="component" value="Chromosome 13"/>
</dbReference>
<gene>
    <name evidence="1" type="ORF">PVK06_048446</name>
</gene>
<reference evidence="1 2" key="1">
    <citation type="submission" date="2023-03" db="EMBL/GenBank/DDBJ databases">
        <title>WGS of Gossypium arboreum.</title>
        <authorList>
            <person name="Yu D."/>
        </authorList>
    </citation>
    <scope>NUCLEOTIDE SEQUENCE [LARGE SCALE GENOMIC DNA]</scope>
    <source>
        <tissue evidence="1">Leaf</tissue>
    </source>
</reference>
<proteinExistence type="predicted"/>
<dbReference type="EMBL" id="JARKNE010000013">
    <property type="protein sequence ID" value="KAK5772170.1"/>
    <property type="molecule type" value="Genomic_DNA"/>
</dbReference>
<name>A0ABR0MGG9_GOSAR</name>
<organism evidence="1 2">
    <name type="scientific">Gossypium arboreum</name>
    <name type="common">Tree cotton</name>
    <name type="synonym">Gossypium nanking</name>
    <dbReference type="NCBI Taxonomy" id="29729"/>
    <lineage>
        <taxon>Eukaryota</taxon>
        <taxon>Viridiplantae</taxon>
        <taxon>Streptophyta</taxon>
        <taxon>Embryophyta</taxon>
        <taxon>Tracheophyta</taxon>
        <taxon>Spermatophyta</taxon>
        <taxon>Magnoliopsida</taxon>
        <taxon>eudicotyledons</taxon>
        <taxon>Gunneridae</taxon>
        <taxon>Pentapetalae</taxon>
        <taxon>rosids</taxon>
        <taxon>malvids</taxon>
        <taxon>Malvales</taxon>
        <taxon>Malvaceae</taxon>
        <taxon>Malvoideae</taxon>
        <taxon>Gossypium</taxon>
    </lineage>
</organism>
<accession>A0ABR0MGG9</accession>
<sequence>MHCLFPLQVYIKRNGSRCHIYTLFDLSENNYYFLFPSMHAISLFLNAFIHWNCHEQNQDCSSKLGLQQVPWKWNLSILGSMVNYPHCSVSVSLSFSLDLTHRGKSGPVDMYDECLDPGRGHKLEYPSKGKLAEYEVVDKDKGREK</sequence>
<evidence type="ECO:0000313" key="1">
    <source>
        <dbReference type="EMBL" id="KAK5772170.1"/>
    </source>
</evidence>
<keyword evidence="2" id="KW-1185">Reference proteome</keyword>
<protein>
    <submittedName>
        <fullName evidence="1">Uncharacterized protein</fullName>
    </submittedName>
</protein>
<evidence type="ECO:0000313" key="2">
    <source>
        <dbReference type="Proteomes" id="UP001358586"/>
    </source>
</evidence>